<dbReference type="Gene3D" id="3.30.750.70">
    <property type="entry name" value="4-hydroxybutyrate coenzyme like domains"/>
    <property type="match status" value="1"/>
</dbReference>
<dbReference type="InterPro" id="IPR003702">
    <property type="entry name" value="ActCoA_hydro_N"/>
</dbReference>
<evidence type="ECO:0000313" key="6">
    <source>
        <dbReference type="Proteomes" id="UP000220133"/>
    </source>
</evidence>
<dbReference type="SUPFAM" id="SSF100950">
    <property type="entry name" value="NagB/RpiA/CoA transferase-like"/>
    <property type="match status" value="2"/>
</dbReference>
<reference evidence="5 6" key="1">
    <citation type="submission" date="2017-10" db="EMBL/GenBank/DDBJ databases">
        <title>Paenichitinophaga pekingensis gen. nov., sp. nov., isolated from activated sludge.</title>
        <authorList>
            <person name="Jin D."/>
            <person name="Kong X."/>
            <person name="Deng Y."/>
            <person name="Bai Z."/>
        </authorList>
    </citation>
    <scope>NUCLEOTIDE SEQUENCE [LARGE SCALE GENOMIC DNA]</scope>
    <source>
        <strain evidence="5 6">13</strain>
    </source>
</reference>
<proteinExistence type="inferred from homology"/>
<evidence type="ECO:0000259" key="4">
    <source>
        <dbReference type="Pfam" id="PF13336"/>
    </source>
</evidence>
<feature type="domain" description="Acetyl-CoA hydrolase/transferase C-terminal" evidence="4">
    <location>
        <begin position="261"/>
        <end position="413"/>
    </location>
</feature>
<protein>
    <submittedName>
        <fullName evidence="5">4-hydroxybutyrate CoA-transferase</fullName>
    </submittedName>
</protein>
<evidence type="ECO:0000259" key="3">
    <source>
        <dbReference type="Pfam" id="PF02550"/>
    </source>
</evidence>
<dbReference type="OrthoDB" id="9801795at2"/>
<organism evidence="5 6">
    <name type="scientific">Chitinophaga caeni</name>
    <dbReference type="NCBI Taxonomy" id="2029983"/>
    <lineage>
        <taxon>Bacteria</taxon>
        <taxon>Pseudomonadati</taxon>
        <taxon>Bacteroidota</taxon>
        <taxon>Chitinophagia</taxon>
        <taxon>Chitinophagales</taxon>
        <taxon>Chitinophagaceae</taxon>
        <taxon>Chitinophaga</taxon>
    </lineage>
</organism>
<dbReference type="EMBL" id="CP023777">
    <property type="protein sequence ID" value="ATL46772.1"/>
    <property type="molecule type" value="Genomic_DNA"/>
</dbReference>
<evidence type="ECO:0000313" key="5">
    <source>
        <dbReference type="EMBL" id="ATL46772.1"/>
    </source>
</evidence>
<dbReference type="GO" id="GO:0006083">
    <property type="term" value="P:acetate metabolic process"/>
    <property type="evidence" value="ECO:0007669"/>
    <property type="project" value="InterPro"/>
</dbReference>
<dbReference type="AlphaFoldDB" id="A0A291QSB2"/>
<comment type="similarity">
    <text evidence="1">Belongs to the acetyl-CoA hydrolase/transferase family.</text>
</comment>
<dbReference type="PANTHER" id="PTHR21432:SF20">
    <property type="entry name" value="ACETYL-COA HYDROLASE"/>
    <property type="match status" value="1"/>
</dbReference>
<dbReference type="Gene3D" id="3.40.1080.20">
    <property type="entry name" value="Acetyl-CoA hydrolase/transferase C-terminal domain"/>
    <property type="match status" value="1"/>
</dbReference>
<dbReference type="PANTHER" id="PTHR21432">
    <property type="entry name" value="ACETYL-COA HYDROLASE-RELATED"/>
    <property type="match status" value="1"/>
</dbReference>
<dbReference type="GO" id="GO:0008775">
    <property type="term" value="F:acetate CoA-transferase activity"/>
    <property type="evidence" value="ECO:0007669"/>
    <property type="project" value="InterPro"/>
</dbReference>
<dbReference type="KEGG" id="cbae:COR50_06050"/>
<dbReference type="InterPro" id="IPR037171">
    <property type="entry name" value="NagB/RpiA_transferase-like"/>
</dbReference>
<sequence length="421" mass="45706">MTAQEAIQLVQPGHSVFIHSAAATPKELVKALAQRSGELSNVRISSIHTEWEAPYVEPGNVHAFEVNAFFVGSNIRKAVNDGRANYIPMFLSEIPKLFRGGNYPIDVALISVSIPDEHGYCSLGVSCDVSKAAIDMARIIIAEVNPNMPRVIGDGIIHLSKLTATVEVDYPLYQQKILDPTDREMQIGQHVASLIDDGATLQMGIGGIPNAVLKSLTHHKDLGIHTEMFSDGIIDLVESGVITGKHKVIHPGIVVSSFAIGSERLYKFMNNNPVIRMLDVEYVNNPATIRKNPKVTAINSAIEVDLCGQVCADSIGTMQYSGVGGQVDFMRGAALSSHGKPIIAIPSITNKGISRIVSSLKPGASVVTSRAHVHYVITEYGIAHLHGKNLKQRARALIDIAHPEHREQLFEDAYNIFKAHV</sequence>
<dbReference type="InterPro" id="IPR038460">
    <property type="entry name" value="AcetylCoA_hyd_C_sf"/>
</dbReference>
<gene>
    <name evidence="5" type="ORF">COR50_06050</name>
</gene>
<dbReference type="InterPro" id="IPR046433">
    <property type="entry name" value="ActCoA_hydro"/>
</dbReference>
<feature type="domain" description="Acetyl-CoA hydrolase/transferase N-terminal" evidence="3">
    <location>
        <begin position="3"/>
        <end position="168"/>
    </location>
</feature>
<keyword evidence="6" id="KW-1185">Reference proteome</keyword>
<dbReference type="Pfam" id="PF02550">
    <property type="entry name" value="AcetylCoA_hydro"/>
    <property type="match status" value="1"/>
</dbReference>
<dbReference type="Proteomes" id="UP000220133">
    <property type="component" value="Chromosome"/>
</dbReference>
<name>A0A291QSB2_9BACT</name>
<accession>A0A291QSB2</accession>
<dbReference type="Gene3D" id="3.40.1080.10">
    <property type="entry name" value="Glutaconate Coenzyme A-transferase"/>
    <property type="match status" value="1"/>
</dbReference>
<dbReference type="RefSeq" id="WP_098193159.1">
    <property type="nucleotide sequence ID" value="NZ_CP023777.1"/>
</dbReference>
<dbReference type="Pfam" id="PF13336">
    <property type="entry name" value="AcetylCoA_hyd_C"/>
    <property type="match status" value="1"/>
</dbReference>
<evidence type="ECO:0000256" key="2">
    <source>
        <dbReference type="ARBA" id="ARBA00022679"/>
    </source>
</evidence>
<keyword evidence="2 5" id="KW-0808">Transferase</keyword>
<evidence type="ECO:0000256" key="1">
    <source>
        <dbReference type="ARBA" id="ARBA00009632"/>
    </source>
</evidence>
<dbReference type="InterPro" id="IPR026888">
    <property type="entry name" value="AcetylCoA_hyd_C"/>
</dbReference>